<dbReference type="EMBL" id="JBFNXX010000001">
    <property type="protein sequence ID" value="MEW9918042.1"/>
    <property type="molecule type" value="Genomic_DNA"/>
</dbReference>
<dbReference type="Proteomes" id="UP001556098">
    <property type="component" value="Unassembled WGS sequence"/>
</dbReference>
<reference evidence="2 3" key="1">
    <citation type="submission" date="2024-07" db="EMBL/GenBank/DDBJ databases">
        <title>Marimonas sp.nov., isolated from tidal-flat sediment.</title>
        <authorList>
            <person name="Jayan J.N."/>
            <person name="Lee S.S."/>
        </authorList>
    </citation>
    <scope>NUCLEOTIDE SEQUENCE [LARGE SCALE GENOMIC DNA]</scope>
    <source>
        <strain evidence="2 3">MJW-29</strain>
    </source>
</reference>
<dbReference type="InterPro" id="IPR004843">
    <property type="entry name" value="Calcineurin-like_PHP"/>
</dbReference>
<evidence type="ECO:0000259" key="1">
    <source>
        <dbReference type="Pfam" id="PF00149"/>
    </source>
</evidence>
<dbReference type="SUPFAM" id="SSF56300">
    <property type="entry name" value="Metallo-dependent phosphatases"/>
    <property type="match status" value="1"/>
</dbReference>
<accession>A0ABV3RGE5</accession>
<dbReference type="CDD" id="cd00144">
    <property type="entry name" value="MPP_PPP_family"/>
    <property type="match status" value="1"/>
</dbReference>
<keyword evidence="3" id="KW-1185">Reference proteome</keyword>
<dbReference type="Gene3D" id="3.60.21.10">
    <property type="match status" value="1"/>
</dbReference>
<dbReference type="InterPro" id="IPR050126">
    <property type="entry name" value="Ap4A_hydrolase"/>
</dbReference>
<dbReference type="InterPro" id="IPR029052">
    <property type="entry name" value="Metallo-depent_PP-like"/>
</dbReference>
<feature type="domain" description="Calcineurin-like phosphoesterase" evidence="1">
    <location>
        <begin position="4"/>
        <end position="206"/>
    </location>
</feature>
<dbReference type="EC" id="3.1.-.-" evidence="2"/>
<dbReference type="RefSeq" id="WP_367875743.1">
    <property type="nucleotide sequence ID" value="NZ_JBFNXX010000001.1"/>
</dbReference>
<gene>
    <name evidence="2" type="ORF">AB2B41_00365</name>
</gene>
<organism evidence="2 3">
    <name type="scientific">Sulfitobacter sediminis</name>
    <dbReference type="NCBI Taxonomy" id="3234186"/>
    <lineage>
        <taxon>Bacteria</taxon>
        <taxon>Pseudomonadati</taxon>
        <taxon>Pseudomonadota</taxon>
        <taxon>Alphaproteobacteria</taxon>
        <taxon>Rhodobacterales</taxon>
        <taxon>Roseobacteraceae</taxon>
        <taxon>Sulfitobacter</taxon>
    </lineage>
</organism>
<dbReference type="PANTHER" id="PTHR42850:SF4">
    <property type="entry name" value="ZINC-DEPENDENT ENDOPOLYPHOSPHATASE"/>
    <property type="match status" value="1"/>
</dbReference>
<protein>
    <submittedName>
        <fullName evidence="2">Metallophosphoesterase family protein</fullName>
        <ecNumber evidence="2">3.1.-.-</ecNumber>
    </submittedName>
</protein>
<evidence type="ECO:0000313" key="2">
    <source>
        <dbReference type="EMBL" id="MEW9918042.1"/>
    </source>
</evidence>
<name>A0ABV3RGE5_9RHOB</name>
<dbReference type="PANTHER" id="PTHR42850">
    <property type="entry name" value="METALLOPHOSPHOESTERASE"/>
    <property type="match status" value="1"/>
</dbReference>
<comment type="caution">
    <text evidence="2">The sequence shown here is derived from an EMBL/GenBank/DDBJ whole genome shotgun (WGS) entry which is preliminary data.</text>
</comment>
<proteinExistence type="predicted"/>
<evidence type="ECO:0000313" key="3">
    <source>
        <dbReference type="Proteomes" id="UP001556098"/>
    </source>
</evidence>
<keyword evidence="2" id="KW-0378">Hydrolase</keyword>
<sequence length="246" mass="27790">MSDPIYAIGDIHGQLDKLRHALDLIERDGGADARIVFLGDYTDRGPDSRGVLDLLVEGQKSNRNWTFLKGNHDRMFSWFMQDYPRHDAILMVELSWLHPRLGGDTTLASYGVAVTPQTRQIEVHRAARDTVPESHLRFLETLDLSFETDSLFFAHAGIRPGVPLDRQDEQDLLWIRREFHAHTDPHPKLIVHGHTPVEQAQHYGNRVNLDSGAGYGNALTAAVFEDETCWRLTEAGRENLLPHGSG</sequence>
<dbReference type="Pfam" id="PF00149">
    <property type="entry name" value="Metallophos"/>
    <property type="match status" value="1"/>
</dbReference>
<dbReference type="GO" id="GO:0016787">
    <property type="term" value="F:hydrolase activity"/>
    <property type="evidence" value="ECO:0007669"/>
    <property type="project" value="UniProtKB-KW"/>
</dbReference>